<accession>M1DSU0</accession>
<dbReference type="AlphaFoldDB" id="M1DSU0"/>
<dbReference type="InParanoid" id="M1DSU0"/>
<organism evidence="1 2">
    <name type="scientific">Solanum tuberosum</name>
    <name type="common">Potato</name>
    <dbReference type="NCBI Taxonomy" id="4113"/>
    <lineage>
        <taxon>Eukaryota</taxon>
        <taxon>Viridiplantae</taxon>
        <taxon>Streptophyta</taxon>
        <taxon>Embryophyta</taxon>
        <taxon>Tracheophyta</taxon>
        <taxon>Spermatophyta</taxon>
        <taxon>Magnoliopsida</taxon>
        <taxon>eudicotyledons</taxon>
        <taxon>Gunneridae</taxon>
        <taxon>Pentapetalae</taxon>
        <taxon>asterids</taxon>
        <taxon>lamiids</taxon>
        <taxon>Solanales</taxon>
        <taxon>Solanaceae</taxon>
        <taxon>Solanoideae</taxon>
        <taxon>Solaneae</taxon>
        <taxon>Solanum</taxon>
    </lineage>
</organism>
<sequence length="111" mass="12636">MTNDNKINDANTQTIVTQDVADKNEGLTPQETFTIEASEDDVKVLPEDVLLCREWVTKINTELDAVDIFDQHLEKVEGTLSVLEGCTLEEIESMKRVKESEVTWMSVHKLR</sequence>
<dbReference type="PaxDb" id="4113-PGSC0003DMT400093841"/>
<dbReference type="HOGENOM" id="CLU_172859_0_0_1"/>
<proteinExistence type="predicted"/>
<dbReference type="EnsemblPlants" id="PGSC0003DMT400093841">
    <property type="protein sequence ID" value="PGSC0003DMT400093841"/>
    <property type="gene ID" value="PGSC0003DMG400043412"/>
</dbReference>
<keyword evidence="2" id="KW-1185">Reference proteome</keyword>
<reference evidence="2" key="1">
    <citation type="journal article" date="2011" name="Nature">
        <title>Genome sequence and analysis of the tuber crop potato.</title>
        <authorList>
            <consortium name="The Potato Genome Sequencing Consortium"/>
        </authorList>
    </citation>
    <scope>NUCLEOTIDE SEQUENCE [LARGE SCALE GENOMIC DNA]</scope>
    <source>
        <strain evidence="2">cv. DM1-3 516 R44</strain>
    </source>
</reference>
<dbReference type="Proteomes" id="UP000011115">
    <property type="component" value="Unassembled WGS sequence"/>
</dbReference>
<protein>
    <submittedName>
        <fullName evidence="1">Uncharacterized protein</fullName>
    </submittedName>
</protein>
<name>M1DSU0_SOLTU</name>
<evidence type="ECO:0000313" key="2">
    <source>
        <dbReference type="Proteomes" id="UP000011115"/>
    </source>
</evidence>
<dbReference type="Gramene" id="PGSC0003DMT400093841">
    <property type="protein sequence ID" value="PGSC0003DMT400093841"/>
    <property type="gene ID" value="PGSC0003DMG400043412"/>
</dbReference>
<reference evidence="1" key="2">
    <citation type="submission" date="2015-06" db="UniProtKB">
        <authorList>
            <consortium name="EnsemblPlants"/>
        </authorList>
    </citation>
    <scope>IDENTIFICATION</scope>
    <source>
        <strain evidence="1">DM1-3 516 R44</strain>
    </source>
</reference>
<evidence type="ECO:0000313" key="1">
    <source>
        <dbReference type="EnsemblPlants" id="PGSC0003DMT400093841"/>
    </source>
</evidence>